<comment type="caution">
    <text evidence="2">The sequence shown here is derived from an EMBL/GenBank/DDBJ whole genome shotgun (WGS) entry which is preliminary data.</text>
</comment>
<evidence type="ECO:0000313" key="3">
    <source>
        <dbReference type="Proteomes" id="UP000265520"/>
    </source>
</evidence>
<evidence type="ECO:0000313" key="2">
    <source>
        <dbReference type="EMBL" id="MCI12478.1"/>
    </source>
</evidence>
<accession>A0A392PK79</accession>
<dbReference type="EMBL" id="LXQA010084324">
    <property type="protein sequence ID" value="MCI12478.1"/>
    <property type="molecule type" value="Genomic_DNA"/>
</dbReference>
<proteinExistence type="predicted"/>
<keyword evidence="3" id="KW-1185">Reference proteome</keyword>
<keyword evidence="1" id="KW-0175">Coiled coil</keyword>
<sequence>AVIVSLAQAGRDMLALQEYADELEETNSSLKENMADKYVDGFWFAIDQVNVLFPDIDQEILAQADVMKKIEDRKLISRIPEAK</sequence>
<dbReference type="AlphaFoldDB" id="A0A392PK79"/>
<name>A0A392PK79_9FABA</name>
<evidence type="ECO:0000256" key="1">
    <source>
        <dbReference type="SAM" id="Coils"/>
    </source>
</evidence>
<dbReference type="Proteomes" id="UP000265520">
    <property type="component" value="Unassembled WGS sequence"/>
</dbReference>
<feature type="non-terminal residue" evidence="2">
    <location>
        <position position="1"/>
    </location>
</feature>
<protein>
    <submittedName>
        <fullName evidence="2">Uncharacterized protein</fullName>
    </submittedName>
</protein>
<organism evidence="2 3">
    <name type="scientific">Trifolium medium</name>
    <dbReference type="NCBI Taxonomy" id="97028"/>
    <lineage>
        <taxon>Eukaryota</taxon>
        <taxon>Viridiplantae</taxon>
        <taxon>Streptophyta</taxon>
        <taxon>Embryophyta</taxon>
        <taxon>Tracheophyta</taxon>
        <taxon>Spermatophyta</taxon>
        <taxon>Magnoliopsida</taxon>
        <taxon>eudicotyledons</taxon>
        <taxon>Gunneridae</taxon>
        <taxon>Pentapetalae</taxon>
        <taxon>rosids</taxon>
        <taxon>fabids</taxon>
        <taxon>Fabales</taxon>
        <taxon>Fabaceae</taxon>
        <taxon>Papilionoideae</taxon>
        <taxon>50 kb inversion clade</taxon>
        <taxon>NPAAA clade</taxon>
        <taxon>Hologalegina</taxon>
        <taxon>IRL clade</taxon>
        <taxon>Trifolieae</taxon>
        <taxon>Trifolium</taxon>
    </lineage>
</organism>
<reference evidence="2 3" key="1">
    <citation type="journal article" date="2018" name="Front. Plant Sci.">
        <title>Red Clover (Trifolium pratense) and Zigzag Clover (T. medium) - A Picture of Genomic Similarities and Differences.</title>
        <authorList>
            <person name="Dluhosova J."/>
            <person name="Istvanek J."/>
            <person name="Nedelnik J."/>
            <person name="Repkova J."/>
        </authorList>
    </citation>
    <scope>NUCLEOTIDE SEQUENCE [LARGE SCALE GENOMIC DNA]</scope>
    <source>
        <strain evidence="3">cv. 10/8</strain>
        <tissue evidence="2">Leaf</tissue>
    </source>
</reference>
<feature type="coiled-coil region" evidence="1">
    <location>
        <begin position="6"/>
        <end position="40"/>
    </location>
</feature>